<protein>
    <submittedName>
        <fullName evidence="2">SF1-HH domain-containing protein</fullName>
    </submittedName>
</protein>
<dbReference type="EnsemblMetazoa" id="RPRC006360-RA">
    <property type="protein sequence ID" value="RPRC006360-PA"/>
    <property type="gene ID" value="RPRC006360"/>
</dbReference>
<sequence>MFIYNLVLSHRPYVVSRKKIIQKLVAKASNACCSSFAILHVVLRQHHLVEEKDTVFNLIFFLQYMNMQVDEEKLSLKREFEGLSREERRKRKKSRWGSDEMDKSFILGMPTVLPTNLTKEQEQAYLRDGPLLICCQLSVQLQIEEVSRKLRTGDLGIPMNPEE</sequence>
<name>T1HQP0_RHOPR</name>
<dbReference type="HOGENOM" id="CLU_1631286_0_0_1"/>
<dbReference type="Pfam" id="PF16275">
    <property type="entry name" value="SF1-HH"/>
    <property type="match status" value="1"/>
</dbReference>
<evidence type="ECO:0000313" key="2">
    <source>
        <dbReference type="EnsemblMetazoa" id="RPRC006360-PA"/>
    </source>
</evidence>
<feature type="domain" description="Splicing factor 1 helix-hairpin" evidence="1">
    <location>
        <begin position="92"/>
        <end position="160"/>
    </location>
</feature>
<dbReference type="InParanoid" id="T1HQP0"/>
<dbReference type="Proteomes" id="UP000015103">
    <property type="component" value="Unassembled WGS sequence"/>
</dbReference>
<evidence type="ECO:0000259" key="1">
    <source>
        <dbReference type="Pfam" id="PF16275"/>
    </source>
</evidence>
<reference evidence="2" key="1">
    <citation type="submission" date="2015-05" db="UniProtKB">
        <authorList>
            <consortium name="EnsemblMetazoa"/>
        </authorList>
    </citation>
    <scope>IDENTIFICATION</scope>
</reference>
<dbReference type="InterPro" id="IPR032570">
    <property type="entry name" value="SF1-HH"/>
</dbReference>
<dbReference type="VEuPathDB" id="VectorBase:RPRC006360"/>
<accession>T1HQP0</accession>
<keyword evidence="3" id="KW-1185">Reference proteome</keyword>
<dbReference type="EMBL" id="ACPB03031115">
    <property type="status" value="NOT_ANNOTATED_CDS"/>
    <property type="molecule type" value="Genomic_DNA"/>
</dbReference>
<dbReference type="eggNOG" id="KOG0119">
    <property type="taxonomic scope" value="Eukaryota"/>
</dbReference>
<proteinExistence type="predicted"/>
<evidence type="ECO:0000313" key="3">
    <source>
        <dbReference type="Proteomes" id="UP000015103"/>
    </source>
</evidence>
<dbReference type="AlphaFoldDB" id="T1HQP0"/>
<organism evidence="2 3">
    <name type="scientific">Rhodnius prolixus</name>
    <name type="common">Triatomid bug</name>
    <dbReference type="NCBI Taxonomy" id="13249"/>
    <lineage>
        <taxon>Eukaryota</taxon>
        <taxon>Metazoa</taxon>
        <taxon>Ecdysozoa</taxon>
        <taxon>Arthropoda</taxon>
        <taxon>Hexapoda</taxon>
        <taxon>Insecta</taxon>
        <taxon>Pterygota</taxon>
        <taxon>Neoptera</taxon>
        <taxon>Paraneoptera</taxon>
        <taxon>Hemiptera</taxon>
        <taxon>Heteroptera</taxon>
        <taxon>Panheteroptera</taxon>
        <taxon>Cimicomorpha</taxon>
        <taxon>Reduviidae</taxon>
        <taxon>Triatominae</taxon>
        <taxon>Rhodnius</taxon>
    </lineage>
</organism>
<dbReference type="STRING" id="13249.T1HQP0"/>